<dbReference type="Proteomes" id="UP000273536">
    <property type="component" value="Unassembled WGS sequence"/>
</dbReference>
<dbReference type="Proteomes" id="UP000037836">
    <property type="component" value="Unassembled WGS sequence"/>
</dbReference>
<evidence type="ECO:0000313" key="12">
    <source>
        <dbReference type="Proteomes" id="UP000280599"/>
    </source>
</evidence>
<accession>A0A0P9SGP8</accession>
<dbReference type="Proteomes" id="UP000279057">
    <property type="component" value="Unassembled WGS sequence"/>
</dbReference>
<evidence type="ECO:0000313" key="6">
    <source>
        <dbReference type="EMBL" id="RMQ19119.1"/>
    </source>
</evidence>
<dbReference type="Proteomes" id="UP000276829">
    <property type="component" value="Unassembled WGS sequence"/>
</dbReference>
<reference evidence="8 9" key="3">
    <citation type="submission" date="2018-08" db="EMBL/GenBank/DDBJ databases">
        <title>Recombination of ecologically and evolutionarily significant loci maintains genetic cohesion in the Pseudomonas syringae species complex.</title>
        <authorList>
            <person name="Dillon M."/>
            <person name="Thakur S."/>
            <person name="Almeida R.N.D."/>
            <person name="Weir B.S."/>
            <person name="Guttman D.S."/>
        </authorList>
    </citation>
    <scope>NUCLEOTIDE SEQUENCE [LARGE SCALE GENOMIC DNA]</scope>
    <source>
        <strain evidence="6 8">ICMP 4182</strain>
        <strain evidence="3 10">ICMP 4324</strain>
        <strain evidence="2 11">ICMP 4332</strain>
        <strain evidence="5 9">ICMP 6372</strain>
        <strain evidence="4 12">ICMP 867</strain>
    </source>
</reference>
<gene>
    <name evidence="1" type="ORF">AC496_1672</name>
    <name evidence="6" type="ORF">ALQ11_101108</name>
    <name evidence="4" type="ORF">ALQ41_101200</name>
    <name evidence="5" type="ORF">ALQ42_101098</name>
    <name evidence="3" type="ORF">ALQ73_100949</name>
    <name evidence="2" type="ORF">ALQ74_101248</name>
</gene>
<evidence type="ECO:0000313" key="5">
    <source>
        <dbReference type="EMBL" id="RMO40504.1"/>
    </source>
</evidence>
<dbReference type="AlphaFoldDB" id="A0A0P9SGP8"/>
<dbReference type="EMBL" id="RBQX01000086">
    <property type="protein sequence ID" value="RMQ19119.1"/>
    <property type="molecule type" value="Genomic_DNA"/>
</dbReference>
<evidence type="ECO:0000313" key="8">
    <source>
        <dbReference type="Proteomes" id="UP000272471"/>
    </source>
</evidence>
<keyword evidence="7" id="KW-1185">Reference proteome</keyword>
<comment type="caution">
    <text evidence="6">The sequence shown here is derived from an EMBL/GenBank/DDBJ whole genome shotgun (WGS) entry which is preliminary data.</text>
</comment>
<dbReference type="Proteomes" id="UP000272471">
    <property type="component" value="Unassembled WGS sequence"/>
</dbReference>
<evidence type="ECO:0000313" key="10">
    <source>
        <dbReference type="Proteomes" id="UP000276829"/>
    </source>
</evidence>
<evidence type="ECO:0000313" key="1">
    <source>
        <dbReference type="EMBL" id="KPC42109.1"/>
    </source>
</evidence>
<dbReference type="EMBL" id="RBPS01000045">
    <property type="protein sequence ID" value="RMO40504.1"/>
    <property type="molecule type" value="Genomic_DNA"/>
</dbReference>
<evidence type="ECO:0000313" key="2">
    <source>
        <dbReference type="EMBL" id="RMM62457.1"/>
    </source>
</evidence>
<dbReference type="EMBL" id="RBPT01000419">
    <property type="protein sequence ID" value="RMO39157.1"/>
    <property type="molecule type" value="Genomic_DNA"/>
</dbReference>
<evidence type="ECO:0000313" key="7">
    <source>
        <dbReference type="Proteomes" id="UP000037836"/>
    </source>
</evidence>
<reference evidence="1 7" key="1">
    <citation type="submission" date="2015-07" db="EMBL/GenBank/DDBJ databases">
        <authorList>
            <person name="O'Brien H.E."/>
            <person name="Thakur S."/>
            <person name="Gong Y."/>
            <person name="Wang P.W."/>
            <person name="Guttman D.S."/>
        </authorList>
    </citation>
    <scope>NUCLEOTIDE SEQUENCE [LARGE SCALE GENOMIC DNA]</scope>
    <source>
        <strain evidence="1 7">BR1</strain>
    </source>
</reference>
<dbReference type="Proteomes" id="UP000280599">
    <property type="component" value="Unassembled WGS sequence"/>
</dbReference>
<evidence type="ECO:0000313" key="3">
    <source>
        <dbReference type="EMBL" id="RMM75355.1"/>
    </source>
</evidence>
<dbReference type="EMBL" id="RBOM01000198">
    <property type="protein sequence ID" value="RMM62457.1"/>
    <property type="molecule type" value="Genomic_DNA"/>
</dbReference>
<protein>
    <submittedName>
        <fullName evidence="6">Uncharacterized protein</fullName>
    </submittedName>
</protein>
<organism evidence="6 8">
    <name type="scientific">Pseudomonas savastanoi pv. glycinea</name>
    <name type="common">Pseudomonas syringae pv. glycinea</name>
    <dbReference type="NCBI Taxonomy" id="318"/>
    <lineage>
        <taxon>Bacteria</taxon>
        <taxon>Pseudomonadati</taxon>
        <taxon>Pseudomonadota</taxon>
        <taxon>Gammaproteobacteria</taxon>
        <taxon>Pseudomonadales</taxon>
        <taxon>Pseudomonadaceae</taxon>
        <taxon>Pseudomonas</taxon>
    </lineage>
</organism>
<evidence type="ECO:0000313" key="4">
    <source>
        <dbReference type="EMBL" id="RMO39157.1"/>
    </source>
</evidence>
<dbReference type="EMBL" id="LGLO01000076">
    <property type="protein sequence ID" value="KPC42109.1"/>
    <property type="molecule type" value="Genomic_DNA"/>
</dbReference>
<reference evidence="1 7" key="2">
    <citation type="submission" date="2015-10" db="EMBL/GenBank/DDBJ databases">
        <title>Comparative genomics and high-throughput reverse genetic screens identify a new phytobacterial MAMP and an Arabidopsis receptor required for immune elicitation.</title>
        <authorList>
            <person name="Mott G.A."/>
            <person name="Thakur S."/>
            <person name="Wang P.W."/>
            <person name="Desveaux D."/>
            <person name="Guttman D.S."/>
        </authorList>
    </citation>
    <scope>NUCLEOTIDE SEQUENCE [LARGE SCALE GENOMIC DNA]</scope>
    <source>
        <strain evidence="1 7">BR1</strain>
    </source>
</reference>
<dbReference type="EMBL" id="RBON01000009">
    <property type="protein sequence ID" value="RMM75355.1"/>
    <property type="molecule type" value="Genomic_DNA"/>
</dbReference>
<sequence>MMSLPALHQDCSGYAESPALQGFQVGGGAQLSAFQAAALLRLKK</sequence>
<evidence type="ECO:0000313" key="9">
    <source>
        <dbReference type="Proteomes" id="UP000273536"/>
    </source>
</evidence>
<proteinExistence type="predicted"/>
<evidence type="ECO:0000313" key="11">
    <source>
        <dbReference type="Proteomes" id="UP000279057"/>
    </source>
</evidence>
<name>A0A0P9SGP8_PSESG</name>